<feature type="compositionally biased region" description="Basic and acidic residues" evidence="5">
    <location>
        <begin position="536"/>
        <end position="556"/>
    </location>
</feature>
<dbReference type="Gene3D" id="3.40.47.10">
    <property type="match status" value="1"/>
</dbReference>
<dbReference type="InterPro" id="IPR014030">
    <property type="entry name" value="Ketoacyl_synth_N"/>
</dbReference>
<protein>
    <submittedName>
        <fullName evidence="7">Ketoacyl-synthetase C-terminal extension</fullName>
    </submittedName>
</protein>
<evidence type="ECO:0000256" key="3">
    <source>
        <dbReference type="ARBA" id="ARBA00022679"/>
    </source>
</evidence>
<dbReference type="Pfam" id="PF16197">
    <property type="entry name" value="KAsynt_C_assoc"/>
    <property type="match status" value="1"/>
</dbReference>
<name>A0A1C5K2F4_9ACTN</name>
<gene>
    <name evidence="7" type="ORF">GA0070614_6045</name>
</gene>
<dbReference type="AlphaFoldDB" id="A0A1C5K2F4"/>
<dbReference type="PROSITE" id="PS52004">
    <property type="entry name" value="KS3_2"/>
    <property type="match status" value="1"/>
</dbReference>
<dbReference type="InterPro" id="IPR050091">
    <property type="entry name" value="PKS_NRPS_Biosynth_Enz"/>
</dbReference>
<dbReference type="GO" id="GO:0006633">
    <property type="term" value="P:fatty acid biosynthetic process"/>
    <property type="evidence" value="ECO:0007669"/>
    <property type="project" value="InterPro"/>
</dbReference>
<dbReference type="PROSITE" id="PS00606">
    <property type="entry name" value="KS3_1"/>
    <property type="match status" value="1"/>
</dbReference>
<dbReference type="Proteomes" id="UP000198215">
    <property type="component" value="Chromosome I"/>
</dbReference>
<evidence type="ECO:0000256" key="4">
    <source>
        <dbReference type="RuleBase" id="RU003694"/>
    </source>
</evidence>
<dbReference type="InterPro" id="IPR032821">
    <property type="entry name" value="PKS_assoc"/>
</dbReference>
<evidence type="ECO:0000313" key="7">
    <source>
        <dbReference type="EMBL" id="SCG76947.1"/>
    </source>
</evidence>
<sequence>MAIVGVGIRAPGDVVDTASYWSALLEGRDLTGEMPADRRAPFGAEWDDLITRGGYLERAFDFDARFFDMSPREARTVDPQHRLLLEVVWEAFEDAAIQPGAVASSTGVFVGITGQDHWSWLTGEPNSYWTIGNGHSFAAGRVAYTLGLQGPSFALDTACSSSLVAVHTACRALTAGDCDIAVAGGVNLILAPRTTRAVARTGALSPDGTSRPFDAAANGFVRGEACAMLVLKRLDDAVRDRDRIHAVIDGTAINQDGRSAAFTAPSVEAQTRLIRSLLATIGLTGADIGYHEAHGTGTPLGDPVEMAAVTAALRGGPGEGALHVGSVKGNVGHTESAAGVLGLIKSVLCLEHRLIPPQAHFTTLNPRIDLTDTGVVIPTTPTSWPAGAGGHASVCSYGMSGTNAYAVLSPAPRITPVAAPPPGFAVSARTSAAVAALAGRYRTHLAGLDEADYPAFAYSATHGRTRHRRTVWVDAASAAAAREAVDAVAAGVEHPAARFLDEAEPLPWQASRAARRVASLPSYPWEHVTYTADIRGSDDRDRATGRTRRDAAERTHRVAAAPDAARAT</sequence>
<dbReference type="InterPro" id="IPR020841">
    <property type="entry name" value="PKS_Beta-ketoAc_synthase_dom"/>
</dbReference>
<comment type="similarity">
    <text evidence="4">Belongs to the thiolase-like superfamily. Beta-ketoacyl-ACP synthases family.</text>
</comment>
<dbReference type="PANTHER" id="PTHR43775">
    <property type="entry name" value="FATTY ACID SYNTHASE"/>
    <property type="match status" value="1"/>
</dbReference>
<proteinExistence type="inferred from homology"/>
<dbReference type="Pfam" id="PF00109">
    <property type="entry name" value="ketoacyl-synt"/>
    <property type="match status" value="1"/>
</dbReference>
<dbReference type="Pfam" id="PF02801">
    <property type="entry name" value="Ketoacyl-synt_C"/>
    <property type="match status" value="1"/>
</dbReference>
<dbReference type="EMBL" id="LT607753">
    <property type="protein sequence ID" value="SCG76947.1"/>
    <property type="molecule type" value="Genomic_DNA"/>
</dbReference>
<evidence type="ECO:0000259" key="6">
    <source>
        <dbReference type="PROSITE" id="PS52004"/>
    </source>
</evidence>
<feature type="region of interest" description="Disordered" evidence="5">
    <location>
        <begin position="536"/>
        <end position="568"/>
    </location>
</feature>
<evidence type="ECO:0000256" key="2">
    <source>
        <dbReference type="ARBA" id="ARBA00022553"/>
    </source>
</evidence>
<dbReference type="CDD" id="cd00833">
    <property type="entry name" value="PKS"/>
    <property type="match status" value="1"/>
</dbReference>
<dbReference type="InterPro" id="IPR014031">
    <property type="entry name" value="Ketoacyl_synth_C"/>
</dbReference>
<dbReference type="InterPro" id="IPR018201">
    <property type="entry name" value="Ketoacyl_synth_AS"/>
</dbReference>
<dbReference type="GO" id="GO:0005886">
    <property type="term" value="C:plasma membrane"/>
    <property type="evidence" value="ECO:0007669"/>
    <property type="project" value="TreeGrafter"/>
</dbReference>
<keyword evidence="1" id="KW-0596">Phosphopantetheine</keyword>
<dbReference type="GO" id="GO:0071770">
    <property type="term" value="P:DIM/DIP cell wall layer assembly"/>
    <property type="evidence" value="ECO:0007669"/>
    <property type="project" value="TreeGrafter"/>
</dbReference>
<evidence type="ECO:0000313" key="8">
    <source>
        <dbReference type="Proteomes" id="UP000198215"/>
    </source>
</evidence>
<keyword evidence="2" id="KW-0597">Phosphoprotein</keyword>
<keyword evidence="3 4" id="KW-0808">Transferase</keyword>
<evidence type="ECO:0000256" key="5">
    <source>
        <dbReference type="SAM" id="MobiDB-lite"/>
    </source>
</evidence>
<dbReference type="SMART" id="SM00825">
    <property type="entry name" value="PKS_KS"/>
    <property type="match status" value="1"/>
</dbReference>
<dbReference type="InterPro" id="IPR016039">
    <property type="entry name" value="Thiolase-like"/>
</dbReference>
<dbReference type="GO" id="GO:0005737">
    <property type="term" value="C:cytoplasm"/>
    <property type="evidence" value="ECO:0007669"/>
    <property type="project" value="TreeGrafter"/>
</dbReference>
<keyword evidence="8" id="KW-1185">Reference proteome</keyword>
<dbReference type="GO" id="GO:0004315">
    <property type="term" value="F:3-oxoacyl-[acyl-carrier-protein] synthase activity"/>
    <property type="evidence" value="ECO:0007669"/>
    <property type="project" value="InterPro"/>
</dbReference>
<accession>A0A1C5K2F4</accession>
<dbReference type="GO" id="GO:0004312">
    <property type="term" value="F:fatty acid synthase activity"/>
    <property type="evidence" value="ECO:0007669"/>
    <property type="project" value="TreeGrafter"/>
</dbReference>
<feature type="compositionally biased region" description="Low complexity" evidence="5">
    <location>
        <begin position="559"/>
        <end position="568"/>
    </location>
</feature>
<feature type="domain" description="Ketosynthase family 3 (KS3)" evidence="6">
    <location>
        <begin position="1"/>
        <end position="410"/>
    </location>
</feature>
<evidence type="ECO:0000256" key="1">
    <source>
        <dbReference type="ARBA" id="ARBA00022450"/>
    </source>
</evidence>
<organism evidence="7 8">
    <name type="scientific">Micromonospora coxensis</name>
    <dbReference type="NCBI Taxonomy" id="356852"/>
    <lineage>
        <taxon>Bacteria</taxon>
        <taxon>Bacillati</taxon>
        <taxon>Actinomycetota</taxon>
        <taxon>Actinomycetes</taxon>
        <taxon>Micromonosporales</taxon>
        <taxon>Micromonosporaceae</taxon>
        <taxon>Micromonospora</taxon>
    </lineage>
</organism>
<reference evidence="8" key="1">
    <citation type="submission" date="2016-06" db="EMBL/GenBank/DDBJ databases">
        <authorList>
            <person name="Varghese N."/>
            <person name="Submissions Spin"/>
        </authorList>
    </citation>
    <scope>NUCLEOTIDE SEQUENCE [LARGE SCALE GENOMIC DNA]</scope>
    <source>
        <strain evidence="8">DSM 45161</strain>
    </source>
</reference>
<dbReference type="SUPFAM" id="SSF53901">
    <property type="entry name" value="Thiolase-like"/>
    <property type="match status" value="1"/>
</dbReference>
<dbReference type="PANTHER" id="PTHR43775:SF37">
    <property type="entry name" value="SI:DKEY-61P9.11"/>
    <property type="match status" value="1"/>
</dbReference>